<dbReference type="EMBL" id="JH971406">
    <property type="protein sequence ID" value="EKM75962.1"/>
    <property type="molecule type" value="Genomic_DNA"/>
</dbReference>
<sequence>MRPSSHTQSPLWFRKRESGGHLCQRATRLTRSTSGVALFNYVISTCQSTLFLSRSCYTFSGGYSLYCQENLRRALVLSSASSHFRHVAFDTPELWNKIPLYKDEGKAIGKVSSLLQHCIARAPNATISVSDKYSDGGGGDLRSAIEILFASDTTRKVKALELYSSLHAS</sequence>
<gene>
    <name evidence="1" type="ORF">AGABI1DRAFT_131682</name>
</gene>
<dbReference type="HOGENOM" id="CLU_1578046_0_0_1"/>
<dbReference type="KEGG" id="abp:AGABI1DRAFT131682"/>
<dbReference type="OMA" id="GVALFNY"/>
<dbReference type="Proteomes" id="UP000008493">
    <property type="component" value="Unassembled WGS sequence"/>
</dbReference>
<dbReference type="AlphaFoldDB" id="K5WZB1"/>
<evidence type="ECO:0000313" key="1">
    <source>
        <dbReference type="EMBL" id="EKM75962.1"/>
    </source>
</evidence>
<dbReference type="InParanoid" id="K5WZB1"/>
<accession>K5WZB1</accession>
<organism evidence="1 2">
    <name type="scientific">Agaricus bisporus var. burnettii (strain JB137-S8 / ATCC MYA-4627 / FGSC 10392)</name>
    <name type="common">White button mushroom</name>
    <dbReference type="NCBI Taxonomy" id="597362"/>
    <lineage>
        <taxon>Eukaryota</taxon>
        <taxon>Fungi</taxon>
        <taxon>Dikarya</taxon>
        <taxon>Basidiomycota</taxon>
        <taxon>Agaricomycotina</taxon>
        <taxon>Agaricomycetes</taxon>
        <taxon>Agaricomycetidae</taxon>
        <taxon>Agaricales</taxon>
        <taxon>Agaricineae</taxon>
        <taxon>Agaricaceae</taxon>
        <taxon>Agaricus</taxon>
    </lineage>
</organism>
<keyword evidence="2" id="KW-1185">Reference proteome</keyword>
<proteinExistence type="predicted"/>
<reference evidence="2" key="1">
    <citation type="journal article" date="2012" name="Proc. Natl. Acad. Sci. U.S.A.">
        <title>Genome sequence of the button mushroom Agaricus bisporus reveals mechanisms governing adaptation to a humic-rich ecological niche.</title>
        <authorList>
            <person name="Morin E."/>
            <person name="Kohler A."/>
            <person name="Baker A.R."/>
            <person name="Foulongne-Oriol M."/>
            <person name="Lombard V."/>
            <person name="Nagy L.G."/>
            <person name="Ohm R.A."/>
            <person name="Patyshakuliyeva A."/>
            <person name="Brun A."/>
            <person name="Aerts A.L."/>
            <person name="Bailey A.M."/>
            <person name="Billette C."/>
            <person name="Coutinho P.M."/>
            <person name="Deakin G."/>
            <person name="Doddapaneni H."/>
            <person name="Floudas D."/>
            <person name="Grimwood J."/>
            <person name="Hilden K."/>
            <person name="Kuees U."/>
            <person name="LaButti K.M."/>
            <person name="Lapidus A."/>
            <person name="Lindquist E.A."/>
            <person name="Lucas S.M."/>
            <person name="Murat C."/>
            <person name="Riley R.W."/>
            <person name="Salamov A.A."/>
            <person name="Schmutz J."/>
            <person name="Subramanian V."/>
            <person name="Woesten H.A.B."/>
            <person name="Xu J."/>
            <person name="Eastwood D.C."/>
            <person name="Foster G.D."/>
            <person name="Sonnenberg A.S."/>
            <person name="Cullen D."/>
            <person name="de Vries R.P."/>
            <person name="Lundell T."/>
            <person name="Hibbett D.S."/>
            <person name="Henrissat B."/>
            <person name="Burton K.S."/>
            <person name="Kerrigan R.W."/>
            <person name="Challen M.P."/>
            <person name="Grigoriev I.V."/>
            <person name="Martin F."/>
        </authorList>
    </citation>
    <scope>NUCLEOTIDE SEQUENCE [LARGE SCALE GENOMIC DNA]</scope>
    <source>
        <strain evidence="2">JB137-S8 / ATCC MYA-4627 / FGSC 10392</strain>
    </source>
</reference>
<dbReference type="RefSeq" id="XP_007333344.1">
    <property type="nucleotide sequence ID" value="XM_007333282.1"/>
</dbReference>
<protein>
    <submittedName>
        <fullName evidence="1">Uncharacterized protein</fullName>
    </submittedName>
</protein>
<dbReference type="GeneID" id="18827495"/>
<name>K5WZB1_AGABU</name>
<evidence type="ECO:0000313" key="2">
    <source>
        <dbReference type="Proteomes" id="UP000008493"/>
    </source>
</evidence>